<keyword evidence="2" id="KW-1185">Reference proteome</keyword>
<dbReference type="Proteomes" id="UP001220256">
    <property type="component" value="Unassembled WGS sequence"/>
</dbReference>
<reference evidence="1 2" key="1">
    <citation type="journal article" date="2023" name="IMA Fungus">
        <title>Comparative genomic study of the Penicillium genus elucidates a diverse pangenome and 15 lateral gene transfer events.</title>
        <authorList>
            <person name="Petersen C."/>
            <person name="Sorensen T."/>
            <person name="Nielsen M.R."/>
            <person name="Sondergaard T.E."/>
            <person name="Sorensen J.L."/>
            <person name="Fitzpatrick D.A."/>
            <person name="Frisvad J.C."/>
            <person name="Nielsen K.L."/>
        </authorList>
    </citation>
    <scope>NUCLEOTIDE SEQUENCE [LARGE SCALE GENOMIC DNA]</scope>
    <source>
        <strain evidence="1 2">IBT 3361</strain>
    </source>
</reference>
<proteinExistence type="predicted"/>
<evidence type="ECO:0000313" key="2">
    <source>
        <dbReference type="Proteomes" id="UP001220256"/>
    </source>
</evidence>
<protein>
    <submittedName>
        <fullName evidence="1">Uncharacterized protein</fullName>
    </submittedName>
</protein>
<evidence type="ECO:0000313" key="1">
    <source>
        <dbReference type="EMBL" id="KAJ5274293.1"/>
    </source>
</evidence>
<comment type="caution">
    <text evidence="1">The sequence shown here is derived from an EMBL/GenBank/DDBJ whole genome shotgun (WGS) entry which is preliminary data.</text>
</comment>
<name>A0ABQ8WPI4_PENCH</name>
<dbReference type="EMBL" id="JAPVEB010000002">
    <property type="protein sequence ID" value="KAJ5274293.1"/>
    <property type="molecule type" value="Genomic_DNA"/>
</dbReference>
<organism evidence="1 2">
    <name type="scientific">Penicillium chrysogenum</name>
    <name type="common">Penicillium notatum</name>
    <dbReference type="NCBI Taxonomy" id="5076"/>
    <lineage>
        <taxon>Eukaryota</taxon>
        <taxon>Fungi</taxon>
        <taxon>Dikarya</taxon>
        <taxon>Ascomycota</taxon>
        <taxon>Pezizomycotina</taxon>
        <taxon>Eurotiomycetes</taxon>
        <taxon>Eurotiomycetidae</taxon>
        <taxon>Eurotiales</taxon>
        <taxon>Aspergillaceae</taxon>
        <taxon>Penicillium</taxon>
        <taxon>Penicillium chrysogenum species complex</taxon>
    </lineage>
</organism>
<gene>
    <name evidence="1" type="ORF">N7505_002838</name>
</gene>
<sequence>MSNREALSKAKLTNECKVAEPRPIPVPSSLQLGELTHLRYRALQREAERRRVHAFVDRAIADLEAAMVGIPDSVITRWRGRWERLGARRLHRIDEEQEEDAEVLQQIWSQIV</sequence>
<accession>A0ABQ8WPI4</accession>